<organism evidence="1 2">
    <name type="scientific">Acinetobacter venetianus</name>
    <dbReference type="NCBI Taxonomy" id="52133"/>
    <lineage>
        <taxon>Bacteria</taxon>
        <taxon>Pseudomonadati</taxon>
        <taxon>Pseudomonadota</taxon>
        <taxon>Gammaproteobacteria</taxon>
        <taxon>Moraxellales</taxon>
        <taxon>Moraxellaceae</taxon>
        <taxon>Acinetobacter</taxon>
    </lineage>
</organism>
<evidence type="ECO:0008006" key="3">
    <source>
        <dbReference type="Google" id="ProtNLM"/>
    </source>
</evidence>
<dbReference type="RefSeq" id="WP_155722722.1">
    <property type="nucleotide sequence ID" value="NZ_JRUE01000201.1"/>
</dbReference>
<comment type="caution">
    <text evidence="1">The sequence shown here is derived from an EMBL/GenBank/DDBJ whole genome shotgun (WGS) entry which is preliminary data.</text>
</comment>
<gene>
    <name evidence="1" type="ORF">AVENLUH5627_02467</name>
</gene>
<dbReference type="PATRIC" id="fig|52133.18.peg.2533"/>
<accession>A0A150HM24</accession>
<reference evidence="1 2" key="1">
    <citation type="journal article" date="2016" name="Sci. Rep.">
        <title>Genomic and phenotypic characterization of the species Acinetobacter venetianus.</title>
        <authorList>
            <person name="Fondi M."/>
            <person name="Maida I."/>
            <person name="Perrin E."/>
            <person name="Orlandini V."/>
            <person name="La Torre L."/>
            <person name="Bosi E."/>
            <person name="Negroni A."/>
            <person name="Zanaroli G."/>
            <person name="Fava F."/>
            <person name="Decorosi F."/>
            <person name="Giovannetti L."/>
            <person name="Viti C."/>
            <person name="Vaneechoutte M."/>
            <person name="Dijkshoorn L."/>
            <person name="Fani R."/>
        </authorList>
    </citation>
    <scope>NUCLEOTIDE SEQUENCE [LARGE SCALE GENOMIC DNA]</scope>
    <source>
        <strain evidence="1 2">LUH5627</strain>
    </source>
</reference>
<evidence type="ECO:0000313" key="1">
    <source>
        <dbReference type="EMBL" id="KXZ66773.1"/>
    </source>
</evidence>
<protein>
    <recommendedName>
        <fullName evidence="3">MarR family transcriptional regulator</fullName>
    </recommendedName>
</protein>
<dbReference type="AlphaFoldDB" id="A0A150HM24"/>
<dbReference type="EMBL" id="JRUE01000201">
    <property type="protein sequence ID" value="KXZ66773.1"/>
    <property type="molecule type" value="Genomic_DNA"/>
</dbReference>
<evidence type="ECO:0000313" key="2">
    <source>
        <dbReference type="Proteomes" id="UP000075680"/>
    </source>
</evidence>
<sequence length="85" mass="9833">MSENKKYKRVSFEDQISLLLFACYATDPFSIADVREAVFDYHRSTVYSLLNEHVKSGFLERVEGTRYKATQYAKDIMNVKGELVA</sequence>
<proteinExistence type="predicted"/>
<dbReference type="Proteomes" id="UP000075680">
    <property type="component" value="Unassembled WGS sequence"/>
</dbReference>
<name>A0A150HM24_9GAMM</name>